<name>A0AAD7X7H8_9APHY</name>
<dbReference type="PANTHER" id="PTHR45458:SF1">
    <property type="entry name" value="SHORT CHAIN DEHYDROGENASE"/>
    <property type="match status" value="1"/>
</dbReference>
<dbReference type="PANTHER" id="PTHR45458">
    <property type="entry name" value="SHORT-CHAIN DEHYDROGENASE/REDUCTASE SDR"/>
    <property type="match status" value="1"/>
</dbReference>
<evidence type="ECO:0000313" key="1">
    <source>
        <dbReference type="EMBL" id="KAJ8474203.1"/>
    </source>
</evidence>
<sequence>MPSTSRPTTWLITGASRGIGYELVRQLVSSSDNLVVAACRTPEKATALHALKSTSKGQLRLVQMDTGDFGSIRASFGQVEPILGEIGLDYLINNAGHTVQDTPFILDPEALVSTFRVNAAGPALVSQVYLPLIEKSNRKVILNVSSEVGSIMSIEQLGLSGMFPAYAMSKAALNMLTVKQKGARPDLIAITLCPGHVKTDMGGPNGALEPEESVAGILKVVTEATSADSGKYLRYNGETIPW</sequence>
<gene>
    <name evidence="1" type="ORF">ONZ51_g7365</name>
</gene>
<organism evidence="1 2">
    <name type="scientific">Trametes cubensis</name>
    <dbReference type="NCBI Taxonomy" id="1111947"/>
    <lineage>
        <taxon>Eukaryota</taxon>
        <taxon>Fungi</taxon>
        <taxon>Dikarya</taxon>
        <taxon>Basidiomycota</taxon>
        <taxon>Agaricomycotina</taxon>
        <taxon>Agaricomycetes</taxon>
        <taxon>Polyporales</taxon>
        <taxon>Polyporaceae</taxon>
        <taxon>Trametes</taxon>
    </lineage>
</organism>
<dbReference type="InterPro" id="IPR002347">
    <property type="entry name" value="SDR_fam"/>
</dbReference>
<dbReference type="SUPFAM" id="SSF51735">
    <property type="entry name" value="NAD(P)-binding Rossmann-fold domains"/>
    <property type="match status" value="1"/>
</dbReference>
<dbReference type="InterPro" id="IPR052184">
    <property type="entry name" value="SDR_enzymes"/>
</dbReference>
<comment type="caution">
    <text evidence="1">The sequence shown here is derived from an EMBL/GenBank/DDBJ whole genome shotgun (WGS) entry which is preliminary data.</text>
</comment>
<dbReference type="GO" id="GO:0016616">
    <property type="term" value="F:oxidoreductase activity, acting on the CH-OH group of donors, NAD or NADP as acceptor"/>
    <property type="evidence" value="ECO:0007669"/>
    <property type="project" value="TreeGrafter"/>
</dbReference>
<dbReference type="AlphaFoldDB" id="A0AAD7X7H8"/>
<keyword evidence="2" id="KW-1185">Reference proteome</keyword>
<dbReference type="Pfam" id="PF00106">
    <property type="entry name" value="adh_short"/>
    <property type="match status" value="1"/>
</dbReference>
<dbReference type="CDD" id="cd05325">
    <property type="entry name" value="carb_red_sniffer_like_SDR_c"/>
    <property type="match status" value="1"/>
</dbReference>
<dbReference type="InterPro" id="IPR036291">
    <property type="entry name" value="NAD(P)-bd_dom_sf"/>
</dbReference>
<reference evidence="1" key="1">
    <citation type="submission" date="2022-11" db="EMBL/GenBank/DDBJ databases">
        <title>Genome Sequence of Cubamyces cubensis.</title>
        <authorList>
            <person name="Buettner E."/>
        </authorList>
    </citation>
    <scope>NUCLEOTIDE SEQUENCE</scope>
    <source>
        <strain evidence="1">MPL-01</strain>
    </source>
</reference>
<evidence type="ECO:0000313" key="2">
    <source>
        <dbReference type="Proteomes" id="UP001215151"/>
    </source>
</evidence>
<protein>
    <recommendedName>
        <fullName evidence="3">C-factor</fullName>
    </recommendedName>
</protein>
<dbReference type="PRINTS" id="PR00081">
    <property type="entry name" value="GDHRDH"/>
</dbReference>
<accession>A0AAD7X7H8</accession>
<dbReference type="Proteomes" id="UP001215151">
    <property type="component" value="Unassembled WGS sequence"/>
</dbReference>
<evidence type="ECO:0008006" key="3">
    <source>
        <dbReference type="Google" id="ProtNLM"/>
    </source>
</evidence>
<dbReference type="Gene3D" id="3.40.50.720">
    <property type="entry name" value="NAD(P)-binding Rossmann-like Domain"/>
    <property type="match status" value="1"/>
</dbReference>
<proteinExistence type="predicted"/>
<dbReference type="EMBL" id="JAPEVG010000195">
    <property type="protein sequence ID" value="KAJ8474203.1"/>
    <property type="molecule type" value="Genomic_DNA"/>
</dbReference>